<evidence type="ECO:0000313" key="10">
    <source>
        <dbReference type="Proteomes" id="UP000031036"/>
    </source>
</evidence>
<evidence type="ECO:0000259" key="8">
    <source>
        <dbReference type="PROSITE" id="PS51186"/>
    </source>
</evidence>
<dbReference type="STRING" id="6265.A0A0B2UU45"/>
<dbReference type="Gene3D" id="1.20.920.10">
    <property type="entry name" value="Bromodomain-like"/>
    <property type="match status" value="1"/>
</dbReference>
<dbReference type="PROSITE" id="PS51186">
    <property type="entry name" value="GNAT"/>
    <property type="match status" value="1"/>
</dbReference>
<keyword evidence="3 6" id="KW-0103">Bromodomain</keyword>
<dbReference type="InterPro" id="IPR016181">
    <property type="entry name" value="Acyl_CoA_acyltransferase"/>
</dbReference>
<evidence type="ECO:0000256" key="5">
    <source>
        <dbReference type="ARBA" id="ARBA00023242"/>
    </source>
</evidence>
<evidence type="ECO:0000256" key="6">
    <source>
        <dbReference type="PROSITE-ProRule" id="PRU00035"/>
    </source>
</evidence>
<dbReference type="GO" id="GO:0045944">
    <property type="term" value="P:positive regulation of transcription by RNA polymerase II"/>
    <property type="evidence" value="ECO:0007669"/>
    <property type="project" value="TreeGrafter"/>
</dbReference>
<dbReference type="GO" id="GO:0010484">
    <property type="term" value="F:histone H3 acetyltransferase activity"/>
    <property type="evidence" value="ECO:0007669"/>
    <property type="project" value="TreeGrafter"/>
</dbReference>
<dbReference type="SMART" id="SM00297">
    <property type="entry name" value="BROMO"/>
    <property type="match status" value="1"/>
</dbReference>
<dbReference type="EMBL" id="JPKZ01002888">
    <property type="protein sequence ID" value="KHN74631.1"/>
    <property type="molecule type" value="Genomic_DNA"/>
</dbReference>
<dbReference type="SUPFAM" id="SSF55729">
    <property type="entry name" value="Acyl-CoA N-acyltransferases (Nat)"/>
    <property type="match status" value="1"/>
</dbReference>
<dbReference type="InterPro" id="IPR036427">
    <property type="entry name" value="Bromodomain-like_sf"/>
</dbReference>
<dbReference type="InterPro" id="IPR000182">
    <property type="entry name" value="GNAT_dom"/>
</dbReference>
<dbReference type="OrthoDB" id="1937912at2759"/>
<dbReference type="AlphaFoldDB" id="A0A0B2UU45"/>
<feature type="domain" description="N-acetyltransferase" evidence="8">
    <location>
        <begin position="85"/>
        <end position="233"/>
    </location>
</feature>
<comment type="caution">
    <text evidence="9">The sequence shown here is derived from an EMBL/GenBank/DDBJ whole genome shotgun (WGS) entry which is preliminary data.</text>
</comment>
<dbReference type="PANTHER" id="PTHR45750">
    <property type="entry name" value="GH11602P"/>
    <property type="match status" value="1"/>
</dbReference>
<dbReference type="SUPFAM" id="SSF47370">
    <property type="entry name" value="Bromodomain"/>
    <property type="match status" value="1"/>
</dbReference>
<keyword evidence="4" id="KW-0010">Activator</keyword>
<dbReference type="PROSITE" id="PS50014">
    <property type="entry name" value="BROMODOMAIN_2"/>
    <property type="match status" value="1"/>
</dbReference>
<accession>A0A0B2UU45</accession>
<comment type="similarity">
    <text evidence="2">Belongs to the acetyltransferase family. GCN5 subfamily.</text>
</comment>
<evidence type="ECO:0000256" key="4">
    <source>
        <dbReference type="ARBA" id="ARBA00023159"/>
    </source>
</evidence>
<sequence length="414" mass="48175">MDRVKHEEKENVGVNCEEKQGHARAVCEASEFNDETMERIVLRAELTAKMSDELGSLNFLSNGSGGRYDDTLSYHVISNRCQLDPNQCELKLIWLLQLSNMFSAHLPAMNTEYITRVVFDERHRSLIIVKNRREVIAGACFRLFPKRGFSELAFFAVSHDEQLKGYGKRLMALLQDYHTSECHIYHILTYADKTATRFFKKQGFSANIKLDKERYDGYIRHYKYAIFMDCQLDPSIVYSLLNENGETLKKLYKCAVEELNVDHNRLYEGINEDGDTRFPLSKIAGLEHSPQIPAAAKQHDVEIKRILDKMKNHKSAWPFLKPVDADRMPQNDKTVEYPMDLQMINERLDRGYYVHERLFIADLRRMLNNCFKSNPTNSTYYEAGYELCAVARRLVKRAFPKSDIFPELPSFKPH</sequence>
<organism evidence="9 10">
    <name type="scientific">Toxocara canis</name>
    <name type="common">Canine roundworm</name>
    <dbReference type="NCBI Taxonomy" id="6265"/>
    <lineage>
        <taxon>Eukaryota</taxon>
        <taxon>Metazoa</taxon>
        <taxon>Ecdysozoa</taxon>
        <taxon>Nematoda</taxon>
        <taxon>Chromadorea</taxon>
        <taxon>Rhabditida</taxon>
        <taxon>Spirurina</taxon>
        <taxon>Ascaridomorpha</taxon>
        <taxon>Ascaridoidea</taxon>
        <taxon>Toxocaridae</taxon>
        <taxon>Toxocara</taxon>
    </lineage>
</organism>
<feature type="domain" description="Bromo" evidence="7">
    <location>
        <begin position="311"/>
        <end position="381"/>
    </location>
</feature>
<dbReference type="Proteomes" id="UP000031036">
    <property type="component" value="Unassembled WGS sequence"/>
</dbReference>
<dbReference type="InterPro" id="IPR037800">
    <property type="entry name" value="GCN5"/>
</dbReference>
<keyword evidence="5" id="KW-0539">Nucleus</keyword>
<dbReference type="GO" id="GO:0005634">
    <property type="term" value="C:nucleus"/>
    <property type="evidence" value="ECO:0007669"/>
    <property type="project" value="UniProtKB-SubCell"/>
</dbReference>
<dbReference type="GO" id="GO:0140672">
    <property type="term" value="C:ATAC complex"/>
    <property type="evidence" value="ECO:0007669"/>
    <property type="project" value="TreeGrafter"/>
</dbReference>
<dbReference type="Pfam" id="PF00583">
    <property type="entry name" value="Acetyltransf_1"/>
    <property type="match status" value="1"/>
</dbReference>
<evidence type="ECO:0000256" key="2">
    <source>
        <dbReference type="ARBA" id="ARBA00008607"/>
    </source>
</evidence>
<dbReference type="PANTHER" id="PTHR45750:SF3">
    <property type="entry name" value="HISTONE ACETYLTRANSFERASE"/>
    <property type="match status" value="1"/>
</dbReference>
<keyword evidence="10" id="KW-1185">Reference proteome</keyword>
<dbReference type="OMA" id="HQPPKEW"/>
<name>A0A0B2UU45_TOXCA</name>
<evidence type="ECO:0000256" key="3">
    <source>
        <dbReference type="ARBA" id="ARBA00023117"/>
    </source>
</evidence>
<dbReference type="InterPro" id="IPR001487">
    <property type="entry name" value="Bromodomain"/>
</dbReference>
<gene>
    <name evidence="9" type="primary">Kat2b</name>
    <name evidence="9" type="ORF">Tcan_10640</name>
</gene>
<dbReference type="PRINTS" id="PR00503">
    <property type="entry name" value="BROMODOMAIN"/>
</dbReference>
<reference evidence="9 10" key="1">
    <citation type="submission" date="2014-11" db="EMBL/GenBank/DDBJ databases">
        <title>Genetic blueprint of the zoonotic pathogen Toxocara canis.</title>
        <authorList>
            <person name="Zhu X.-Q."/>
            <person name="Korhonen P.K."/>
            <person name="Cai H."/>
            <person name="Young N.D."/>
            <person name="Nejsum P."/>
            <person name="von Samson-Himmelstjerna G."/>
            <person name="Boag P.R."/>
            <person name="Tan P."/>
            <person name="Li Q."/>
            <person name="Min J."/>
            <person name="Yang Y."/>
            <person name="Wang X."/>
            <person name="Fang X."/>
            <person name="Hall R.S."/>
            <person name="Hofmann A."/>
            <person name="Sternberg P.W."/>
            <person name="Jex A.R."/>
            <person name="Gasser R.B."/>
        </authorList>
    </citation>
    <scope>NUCLEOTIDE SEQUENCE [LARGE SCALE GENOMIC DNA]</scope>
    <source>
        <strain evidence="9">PN_DK_2014</strain>
    </source>
</reference>
<evidence type="ECO:0000313" key="9">
    <source>
        <dbReference type="EMBL" id="KHN74631.1"/>
    </source>
</evidence>
<dbReference type="CDD" id="cd04301">
    <property type="entry name" value="NAT_SF"/>
    <property type="match status" value="1"/>
</dbReference>
<protein>
    <submittedName>
        <fullName evidence="9">Histone acetyltransferase KAT2B</fullName>
    </submittedName>
</protein>
<dbReference type="Gene3D" id="3.40.630.30">
    <property type="match status" value="1"/>
</dbReference>
<evidence type="ECO:0000259" key="7">
    <source>
        <dbReference type="PROSITE" id="PS50014"/>
    </source>
</evidence>
<evidence type="ECO:0000256" key="1">
    <source>
        <dbReference type="ARBA" id="ARBA00004123"/>
    </source>
</evidence>
<comment type="subcellular location">
    <subcellularLocation>
        <location evidence="1">Nucleus</location>
    </subcellularLocation>
</comment>
<keyword evidence="9" id="KW-0808">Transferase</keyword>
<dbReference type="Pfam" id="PF00439">
    <property type="entry name" value="Bromodomain"/>
    <property type="match status" value="1"/>
</dbReference>
<proteinExistence type="inferred from homology"/>